<feature type="compositionally biased region" description="Polar residues" evidence="3">
    <location>
        <begin position="1"/>
        <end position="14"/>
    </location>
</feature>
<dbReference type="CDD" id="cd20736">
    <property type="entry name" value="PoNe_Nuclease"/>
    <property type="match status" value="1"/>
</dbReference>
<evidence type="ECO:0000256" key="2">
    <source>
        <dbReference type="HAMAP-Rule" id="MF_00048"/>
    </source>
</evidence>
<feature type="region of interest" description="Disordered" evidence="3">
    <location>
        <begin position="1"/>
        <end position="30"/>
    </location>
</feature>
<dbReference type="GO" id="GO:0003676">
    <property type="term" value="F:nucleic acid binding"/>
    <property type="evidence" value="ECO:0007669"/>
    <property type="project" value="InterPro"/>
</dbReference>
<dbReference type="EMBL" id="JFBU01000001">
    <property type="protein sequence ID" value="EXG83152.1"/>
    <property type="molecule type" value="Genomic_DNA"/>
</dbReference>
<dbReference type="Gene3D" id="3.40.1350.10">
    <property type="match status" value="1"/>
</dbReference>
<accession>A0A011A0X2</accession>
<dbReference type="InterPro" id="IPR003509">
    <property type="entry name" value="UPF0102_YraN-like"/>
</dbReference>
<dbReference type="NCBIfam" id="NF009154">
    <property type="entry name" value="PRK12497.3-3"/>
    <property type="match status" value="1"/>
</dbReference>
<name>A0A011A0X2_9BACL</name>
<dbReference type="HOGENOM" id="CLU_115353_2_1_9"/>
<dbReference type="OrthoDB" id="9802516at2"/>
<protein>
    <recommendedName>
        <fullName evidence="2">UPF0102 protein SacsacDRAFT_0117</fullName>
    </recommendedName>
</protein>
<comment type="caution">
    <text evidence="4">The sequence shown here is derived from an EMBL/GenBank/DDBJ whole genome shotgun (WGS) entry which is preliminary data.</text>
</comment>
<evidence type="ECO:0000313" key="5">
    <source>
        <dbReference type="Proteomes" id="UP000053380"/>
    </source>
</evidence>
<dbReference type="InterPro" id="IPR011335">
    <property type="entry name" value="Restrct_endonuc-II-like"/>
</dbReference>
<gene>
    <name evidence="4" type="ORF">SacsacDRAFT_0117</name>
</gene>
<evidence type="ECO:0000313" key="4">
    <source>
        <dbReference type="EMBL" id="EXG83152.1"/>
    </source>
</evidence>
<dbReference type="Pfam" id="PF02021">
    <property type="entry name" value="UPF0102"/>
    <property type="match status" value="1"/>
</dbReference>
<evidence type="ECO:0000256" key="1">
    <source>
        <dbReference type="ARBA" id="ARBA00006738"/>
    </source>
</evidence>
<dbReference type="Proteomes" id="UP000053380">
    <property type="component" value="Unassembled WGS sequence"/>
</dbReference>
<keyword evidence="5" id="KW-1185">Reference proteome</keyword>
<proteinExistence type="inferred from homology"/>
<sequence length="142" mass="15978">MSESSKTKPSTTVDGSAIHKKIVSPTRKDKGKAAEEAAASYLQQQGWRIIERNWSCRSGELDMIAEQGEILLFVEVRSRSGLGYGMPAESIDARKIQQVRRTAEVYLHRFGISDRPIRFDAVAVMLGRDLEIRSLKHIEDAF</sequence>
<dbReference type="AlphaFoldDB" id="A0A011A0X2"/>
<dbReference type="HAMAP" id="MF_00048">
    <property type="entry name" value="UPF0102"/>
    <property type="match status" value="1"/>
</dbReference>
<dbReference type="PANTHER" id="PTHR34039">
    <property type="entry name" value="UPF0102 PROTEIN YRAN"/>
    <property type="match status" value="1"/>
</dbReference>
<comment type="similarity">
    <text evidence="1 2">Belongs to the UPF0102 family.</text>
</comment>
<evidence type="ECO:0000256" key="3">
    <source>
        <dbReference type="SAM" id="MobiDB-lite"/>
    </source>
</evidence>
<organism evidence="4 5">
    <name type="scientific">Saccharibacillus sacchari DSM 19268</name>
    <dbReference type="NCBI Taxonomy" id="915437"/>
    <lineage>
        <taxon>Bacteria</taxon>
        <taxon>Bacillati</taxon>
        <taxon>Bacillota</taxon>
        <taxon>Bacilli</taxon>
        <taxon>Bacillales</taxon>
        <taxon>Paenibacillaceae</taxon>
        <taxon>Saccharibacillus</taxon>
    </lineage>
</organism>
<reference evidence="4 5" key="1">
    <citation type="submission" date="2013-07" db="EMBL/GenBank/DDBJ databases">
        <authorList>
            <consortium name="DOE Joint Genome Institute"/>
            <person name="Anderson I."/>
            <person name="Huntemann M."/>
            <person name="Han J."/>
            <person name="Chen A."/>
            <person name="Kyrpides N."/>
            <person name="Mavromatis K."/>
            <person name="Markowitz V."/>
            <person name="Palaniappan K."/>
            <person name="Ivanova N."/>
            <person name="Schaumberg A."/>
            <person name="Pati A."/>
            <person name="Liolios K."/>
            <person name="Nordberg H.P."/>
            <person name="Cantor M.N."/>
            <person name="Hua S.X."/>
            <person name="Woyke T."/>
        </authorList>
    </citation>
    <scope>NUCLEOTIDE SEQUENCE [LARGE SCALE GENOMIC DNA]</scope>
    <source>
        <strain evidence="4 5">DSM 19268</strain>
    </source>
</reference>
<dbReference type="NCBIfam" id="TIGR00252">
    <property type="entry name" value="YraN family protein"/>
    <property type="match status" value="1"/>
</dbReference>
<dbReference type="SUPFAM" id="SSF52980">
    <property type="entry name" value="Restriction endonuclease-like"/>
    <property type="match status" value="1"/>
</dbReference>
<dbReference type="PANTHER" id="PTHR34039:SF1">
    <property type="entry name" value="UPF0102 PROTEIN YRAN"/>
    <property type="match status" value="1"/>
</dbReference>
<dbReference type="NCBIfam" id="NF009150">
    <property type="entry name" value="PRK12497.1-3"/>
    <property type="match status" value="1"/>
</dbReference>
<dbReference type="InterPro" id="IPR011856">
    <property type="entry name" value="tRNA_endonuc-like_dom_sf"/>
</dbReference>
<dbReference type="RefSeq" id="WP_084777847.1">
    <property type="nucleotide sequence ID" value="NZ_KK073875.1"/>
</dbReference>